<evidence type="ECO:0000256" key="5">
    <source>
        <dbReference type="ARBA" id="ARBA00022741"/>
    </source>
</evidence>
<dbReference type="Gene3D" id="3.30.470.20">
    <property type="entry name" value="ATP-grasp fold, B domain"/>
    <property type="match status" value="1"/>
</dbReference>
<dbReference type="PROSITE" id="PS01217">
    <property type="entry name" value="SUCCINYL_COA_LIG_3"/>
    <property type="match status" value="1"/>
</dbReference>
<evidence type="ECO:0000256" key="10">
    <source>
        <dbReference type="HAMAP-Rule" id="MF_03219"/>
    </source>
</evidence>
<dbReference type="InterPro" id="IPR017866">
    <property type="entry name" value="Succ-CoA_synthase_bsu_CS"/>
</dbReference>
<dbReference type="EMBL" id="JACAZF010000004">
    <property type="protein sequence ID" value="KAF7306642.1"/>
    <property type="molecule type" value="Genomic_DNA"/>
</dbReference>
<dbReference type="AlphaFoldDB" id="A0A8H6SYH2"/>
<dbReference type="UniPathway" id="UPA00223">
    <property type="reaction ID" value="UER00999"/>
</dbReference>
<evidence type="ECO:0000313" key="14">
    <source>
        <dbReference type="EMBL" id="KAF7306642.1"/>
    </source>
</evidence>
<dbReference type="Pfam" id="PF00549">
    <property type="entry name" value="Ligase_CoA"/>
    <property type="match status" value="1"/>
</dbReference>
<dbReference type="RefSeq" id="XP_037221661.1">
    <property type="nucleotide sequence ID" value="XM_037361369.1"/>
</dbReference>
<comment type="similarity">
    <text evidence="10 11">Belongs to the succinate/malate CoA ligase beta subunit family.</text>
</comment>
<feature type="binding site" evidence="10">
    <location>
        <position position="215"/>
    </location>
    <ligand>
        <name>ATP</name>
        <dbReference type="ChEBI" id="CHEBI:30616"/>
    </ligand>
</feature>
<dbReference type="GeneID" id="59343885"/>
<gene>
    <name evidence="14" type="ORF">MIND_00455700</name>
</gene>
<dbReference type="FunFam" id="3.30.1490.20:FF:000004">
    <property type="entry name" value="Succinate--CoA ligase [ADP-forming] subunit beta, mitochondrial"/>
    <property type="match status" value="1"/>
</dbReference>
<evidence type="ECO:0000256" key="6">
    <source>
        <dbReference type="ARBA" id="ARBA00022840"/>
    </source>
</evidence>
<dbReference type="OrthoDB" id="1552at2759"/>
<evidence type="ECO:0000256" key="3">
    <source>
        <dbReference type="ARBA" id="ARBA00022598"/>
    </source>
</evidence>
<dbReference type="HAMAP" id="MF_00558">
    <property type="entry name" value="Succ_CoA_beta"/>
    <property type="match status" value="1"/>
</dbReference>
<accession>A0A8H6SYH2</accession>
<proteinExistence type="inferred from homology"/>
<feature type="binding site" evidence="10">
    <location>
        <begin position="429"/>
        <end position="431"/>
    </location>
    <ligand>
        <name>substrate</name>
        <note>ligand shared with subunit alpha</note>
    </ligand>
</feature>
<evidence type="ECO:0000256" key="11">
    <source>
        <dbReference type="RuleBase" id="RU361258"/>
    </source>
</evidence>
<keyword evidence="15" id="KW-1185">Reference proteome</keyword>
<keyword evidence="4 10" id="KW-0479">Metal-binding</keyword>
<keyword evidence="3 10" id="KW-0436">Ligase</keyword>
<feature type="binding site" evidence="10">
    <location>
        <begin position="154"/>
        <end position="156"/>
    </location>
    <ligand>
        <name>ATP</name>
        <dbReference type="ChEBI" id="CHEBI:30616"/>
    </ligand>
</feature>
<keyword evidence="10" id="KW-0496">Mitochondrion</keyword>
<comment type="cofactor">
    <cofactor evidence="10">
        <name>Mg(2+)</name>
        <dbReference type="ChEBI" id="CHEBI:18420"/>
    </cofactor>
    <text evidence="10">Binds 1 Mg(2+) ion per subunit.</text>
</comment>
<comment type="catalytic activity">
    <reaction evidence="10">
        <text>succinate + ATP + CoA = succinyl-CoA + ADP + phosphate</text>
        <dbReference type="Rhea" id="RHEA:17661"/>
        <dbReference type="ChEBI" id="CHEBI:30031"/>
        <dbReference type="ChEBI" id="CHEBI:30616"/>
        <dbReference type="ChEBI" id="CHEBI:43474"/>
        <dbReference type="ChEBI" id="CHEBI:57287"/>
        <dbReference type="ChEBI" id="CHEBI:57292"/>
        <dbReference type="ChEBI" id="CHEBI:456216"/>
        <dbReference type="EC" id="6.2.1.5"/>
    </reaction>
</comment>
<reference evidence="14" key="1">
    <citation type="submission" date="2020-05" db="EMBL/GenBank/DDBJ databases">
        <title>Mycena genomes resolve the evolution of fungal bioluminescence.</title>
        <authorList>
            <person name="Tsai I.J."/>
        </authorList>
    </citation>
    <scope>NUCLEOTIDE SEQUENCE</scope>
    <source>
        <strain evidence="14">171206Taipei</strain>
    </source>
</reference>
<comment type="subunit">
    <text evidence="9">Heterodimer of an alpha and a beta subunit. The beta subunit determines specificity for GTP.</text>
</comment>
<dbReference type="GO" id="GO:0042709">
    <property type="term" value="C:succinate-CoA ligase complex"/>
    <property type="evidence" value="ECO:0007669"/>
    <property type="project" value="TreeGrafter"/>
</dbReference>
<organism evidence="14 15">
    <name type="scientific">Mycena indigotica</name>
    <dbReference type="NCBI Taxonomy" id="2126181"/>
    <lineage>
        <taxon>Eukaryota</taxon>
        <taxon>Fungi</taxon>
        <taxon>Dikarya</taxon>
        <taxon>Basidiomycota</taxon>
        <taxon>Agaricomycotina</taxon>
        <taxon>Agaricomycetes</taxon>
        <taxon>Agaricomycetidae</taxon>
        <taxon>Agaricales</taxon>
        <taxon>Marasmiineae</taxon>
        <taxon>Mycenaceae</taxon>
        <taxon>Mycena</taxon>
    </lineage>
</organism>
<dbReference type="PANTHER" id="PTHR11815:SF1">
    <property type="entry name" value="SUCCINATE--COA LIGASE [ADP-FORMING] SUBUNIT BETA, MITOCHONDRIAL"/>
    <property type="match status" value="1"/>
</dbReference>
<feature type="binding site" evidence="10">
    <location>
        <position position="372"/>
    </location>
    <ligand>
        <name>substrate</name>
        <note>ligand shared with subunit alpha</note>
    </ligand>
</feature>
<dbReference type="GO" id="GO:0004775">
    <property type="term" value="F:succinate-CoA ligase (ADP-forming) activity"/>
    <property type="evidence" value="ECO:0007669"/>
    <property type="project" value="UniProtKB-UniRule"/>
</dbReference>
<keyword evidence="7 10" id="KW-0460">Magnesium</keyword>
<evidence type="ECO:0000256" key="7">
    <source>
        <dbReference type="ARBA" id="ARBA00022842"/>
    </source>
</evidence>
<feature type="binding site" evidence="10">
    <location>
        <position position="307"/>
    </location>
    <ligand>
        <name>Mg(2+)</name>
        <dbReference type="ChEBI" id="CHEBI:18420"/>
    </ligand>
</feature>
<dbReference type="GO" id="GO:0005524">
    <property type="term" value="F:ATP binding"/>
    <property type="evidence" value="ECO:0007669"/>
    <property type="project" value="UniProtKB-UniRule"/>
</dbReference>
<dbReference type="Proteomes" id="UP000636479">
    <property type="component" value="Unassembled WGS sequence"/>
</dbReference>
<sequence length="494" mass="52537">MEGRIGLESGLHGGWTEQLTLNGPNSRGGKEIYLPEGPHGGVERQATVVEVAVVAVPVKCEKKSCHGINSLPNFVIDPSMLSSLRKAGSLARAASAGQRRFLSIHEYQSMTLLNSYGIPTPKSVAAKSPEEAFTVAKNFGHDRLVIKAQVLAGGRGKGKFDNGLQGGVHMVGSPEQAKEYASKMIGANLITKQTGAGGRICNAVMLAERRNPKHEYYVAVLNDRVSQGIVLVASAQGGMNIEEVAAKDPSAIITTPVSFEDGLSKAEALDVAIKLGFQGDAQAQAADIFINLIKIFKDKDATQIEINPMAETDDGAVLCMDAKFGFDDNAEFRQEDVFALRDITQEEASEVEAQKANLNFIKLDGNVGCLVNGAGLAMATMDVLSLHGGNPANFLDVGGGATPETVKKAFEILLADPKVKSIFINIFGGIMRCDYIAEGVIKATKELALNIPLVVRLKGTKEQEAKDMIEASGLKIIAFDSLDEAAERAVQLAA</sequence>
<dbReference type="NCBIfam" id="TIGR01016">
    <property type="entry name" value="sucCoAbeta"/>
    <property type="match status" value="1"/>
</dbReference>
<feature type="domain" description="ATP-grasp" evidence="13">
    <location>
        <begin position="110"/>
        <end position="156"/>
    </location>
</feature>
<name>A0A8H6SYH2_9AGAR</name>
<comment type="subcellular location">
    <subcellularLocation>
        <location evidence="10">Mitochondrion</location>
    </subcellularLocation>
</comment>
<evidence type="ECO:0000256" key="9">
    <source>
        <dbReference type="ARBA" id="ARBA00063570"/>
    </source>
</evidence>
<dbReference type="NCBIfam" id="NF001913">
    <property type="entry name" value="PRK00696.1"/>
    <property type="match status" value="1"/>
</dbReference>
<dbReference type="GO" id="GO:0005739">
    <property type="term" value="C:mitochondrion"/>
    <property type="evidence" value="ECO:0007669"/>
    <property type="project" value="UniProtKB-SubCell"/>
</dbReference>
<evidence type="ECO:0000313" key="15">
    <source>
        <dbReference type="Proteomes" id="UP000636479"/>
    </source>
</evidence>
<keyword evidence="6 10" id="KW-0067">ATP-binding</keyword>
<evidence type="ECO:0000256" key="8">
    <source>
        <dbReference type="ARBA" id="ARBA00022946"/>
    </source>
</evidence>
<evidence type="ECO:0000256" key="1">
    <source>
        <dbReference type="ARBA" id="ARBA00005064"/>
    </source>
</evidence>
<evidence type="ECO:0000259" key="13">
    <source>
        <dbReference type="PROSITE" id="PS50975"/>
    </source>
</evidence>
<keyword evidence="5 10" id="KW-0547">Nucleotide-binding</keyword>
<dbReference type="FunFam" id="3.40.50.261:FF:000001">
    <property type="entry name" value="Succinate--CoA ligase [ADP-forming] subunit beta"/>
    <property type="match status" value="1"/>
</dbReference>
<dbReference type="GO" id="GO:0006099">
    <property type="term" value="P:tricarboxylic acid cycle"/>
    <property type="evidence" value="ECO:0007669"/>
    <property type="project" value="UniProtKB-UniRule"/>
</dbReference>
<feature type="binding site" evidence="10">
    <location>
        <position position="321"/>
    </location>
    <ligand>
        <name>Mg(2+)</name>
        <dbReference type="ChEBI" id="CHEBI:18420"/>
    </ligand>
</feature>
<comment type="caution">
    <text evidence="14">The sequence shown here is derived from an EMBL/GenBank/DDBJ whole genome shotgun (WGS) entry which is preliminary data.</text>
</comment>
<protein>
    <recommendedName>
        <fullName evidence="10">Succinate--CoA ligase [ADP-forming] subunit beta, mitochondrial</fullName>
        <ecNumber evidence="10">6.2.1.5</ecNumber>
    </recommendedName>
    <alternativeName>
        <fullName evidence="10">Succinyl-CoA synthetase beta chain</fullName>
        <shortName evidence="10">SCS-beta</shortName>
    </alternativeName>
</protein>
<evidence type="ECO:0000256" key="12">
    <source>
        <dbReference type="SAM" id="MobiDB-lite"/>
    </source>
</evidence>
<comment type="pathway">
    <text evidence="1 10">Carbohydrate metabolism; tricarboxylic acid cycle; succinate from succinyl-CoA (ligase route): step 1/1.</text>
</comment>
<dbReference type="GO" id="GO:0006104">
    <property type="term" value="P:succinyl-CoA metabolic process"/>
    <property type="evidence" value="ECO:0007669"/>
    <property type="project" value="TreeGrafter"/>
</dbReference>
<dbReference type="EC" id="6.2.1.5" evidence="10"/>
<keyword evidence="8" id="KW-0809">Transit peptide</keyword>
<evidence type="ECO:0000256" key="2">
    <source>
        <dbReference type="ARBA" id="ARBA00022532"/>
    </source>
</evidence>
<dbReference type="SUPFAM" id="SSF56059">
    <property type="entry name" value="Glutathione synthetase ATP-binding domain-like"/>
    <property type="match status" value="1"/>
</dbReference>
<dbReference type="GO" id="GO:0000287">
    <property type="term" value="F:magnesium ion binding"/>
    <property type="evidence" value="ECO:0007669"/>
    <property type="project" value="UniProtKB-UniRule"/>
</dbReference>
<keyword evidence="2 10" id="KW-0816">Tricarboxylic acid cycle</keyword>
<dbReference type="InterPro" id="IPR013815">
    <property type="entry name" value="ATP_grasp_subdomain_1"/>
</dbReference>
<dbReference type="InterPro" id="IPR005809">
    <property type="entry name" value="Succ_CoA_ligase-like_bsu"/>
</dbReference>
<feature type="binding site" evidence="10">
    <location>
        <position position="147"/>
    </location>
    <ligand>
        <name>ATP</name>
        <dbReference type="ChEBI" id="CHEBI:30616"/>
    </ligand>
</feature>
<dbReference type="Gene3D" id="3.40.50.261">
    <property type="entry name" value="Succinyl-CoA synthetase domains"/>
    <property type="match status" value="1"/>
</dbReference>
<dbReference type="Gene3D" id="3.30.1490.20">
    <property type="entry name" value="ATP-grasp fold, A domain"/>
    <property type="match status" value="1"/>
</dbReference>
<dbReference type="PROSITE" id="PS50975">
    <property type="entry name" value="ATP_GRASP"/>
    <property type="match status" value="1"/>
</dbReference>
<dbReference type="InterPro" id="IPR011761">
    <property type="entry name" value="ATP-grasp"/>
</dbReference>
<dbReference type="InterPro" id="IPR005811">
    <property type="entry name" value="SUCC_ACL_C"/>
</dbReference>
<dbReference type="InterPro" id="IPR013650">
    <property type="entry name" value="ATP-grasp_succ-CoA_synth-type"/>
</dbReference>
<feature type="region of interest" description="Disordered" evidence="12">
    <location>
        <begin position="16"/>
        <end position="37"/>
    </location>
</feature>
<comment type="function">
    <text evidence="10">Succinyl-CoA synthetase functions in the citric acid cycle (TCA), coupling the hydrolysis of succinyl-CoA to the synthesis of ATP and thus represents the only step of substrate-level phosphorylation in the TCA. The beta subunit provides nucleotide specificity of the enzyme and binds the substrate succinate, while the binding sites for coenzyme A and phosphate are found in the alpha subunit.</text>
</comment>
<evidence type="ECO:0000256" key="4">
    <source>
        <dbReference type="ARBA" id="ARBA00022723"/>
    </source>
</evidence>
<dbReference type="FunFam" id="3.30.470.20:FF:000002">
    <property type="entry name" value="Succinate--CoA ligase [ADP-forming] subunit beta"/>
    <property type="match status" value="1"/>
</dbReference>
<dbReference type="InterPro" id="IPR016102">
    <property type="entry name" value="Succinyl-CoA_synth-like"/>
</dbReference>
<dbReference type="PANTHER" id="PTHR11815">
    <property type="entry name" value="SUCCINYL-COA SYNTHETASE BETA CHAIN"/>
    <property type="match status" value="1"/>
</dbReference>
<dbReference type="SUPFAM" id="SSF52210">
    <property type="entry name" value="Succinyl-CoA synthetase domains"/>
    <property type="match status" value="1"/>
</dbReference>
<dbReference type="Pfam" id="PF08442">
    <property type="entry name" value="ATP-grasp_2"/>
    <property type="match status" value="1"/>
</dbReference>